<evidence type="ECO:0000259" key="4">
    <source>
        <dbReference type="PROSITE" id="PS50995"/>
    </source>
</evidence>
<proteinExistence type="predicted"/>
<dbReference type="PROSITE" id="PS50995">
    <property type="entry name" value="HTH_MARR_2"/>
    <property type="match status" value="1"/>
</dbReference>
<evidence type="ECO:0000313" key="5">
    <source>
        <dbReference type="EMBL" id="MBB5775917.1"/>
    </source>
</evidence>
<keyword evidence="1" id="KW-0805">Transcription regulation</keyword>
<dbReference type="Gene3D" id="1.10.10.10">
    <property type="entry name" value="Winged helix-like DNA-binding domain superfamily/Winged helix DNA-binding domain"/>
    <property type="match status" value="1"/>
</dbReference>
<comment type="caution">
    <text evidence="5">The sequence shown here is derived from an EMBL/GenBank/DDBJ whole genome shotgun (WGS) entry which is preliminary data.</text>
</comment>
<dbReference type="SMART" id="SM00347">
    <property type="entry name" value="HTH_MARR"/>
    <property type="match status" value="1"/>
</dbReference>
<dbReference type="GO" id="GO:0006950">
    <property type="term" value="P:response to stress"/>
    <property type="evidence" value="ECO:0007669"/>
    <property type="project" value="TreeGrafter"/>
</dbReference>
<evidence type="ECO:0000313" key="6">
    <source>
        <dbReference type="Proteomes" id="UP000579153"/>
    </source>
</evidence>
<dbReference type="InterPro" id="IPR000835">
    <property type="entry name" value="HTH_MarR-typ"/>
</dbReference>
<accession>A0A7W9L9U5</accession>
<evidence type="ECO:0000256" key="3">
    <source>
        <dbReference type="ARBA" id="ARBA00023163"/>
    </source>
</evidence>
<evidence type="ECO:0000256" key="2">
    <source>
        <dbReference type="ARBA" id="ARBA00023125"/>
    </source>
</evidence>
<feature type="domain" description="HTH marR-type" evidence="4">
    <location>
        <begin position="1"/>
        <end position="146"/>
    </location>
</feature>
<dbReference type="EMBL" id="JACHMB010000001">
    <property type="protein sequence ID" value="MBB5775917.1"/>
    <property type="molecule type" value="Genomic_DNA"/>
</dbReference>
<dbReference type="Proteomes" id="UP000579153">
    <property type="component" value="Unassembled WGS sequence"/>
</dbReference>
<dbReference type="RefSeq" id="WP_185069530.1">
    <property type="nucleotide sequence ID" value="NZ_JACHMB010000001.1"/>
</dbReference>
<keyword evidence="3" id="KW-0804">Transcription</keyword>
<gene>
    <name evidence="5" type="ORF">HD596_002673</name>
</gene>
<evidence type="ECO:0000256" key="1">
    <source>
        <dbReference type="ARBA" id="ARBA00023015"/>
    </source>
</evidence>
<sequence length="156" mass="17303">MTVRRSRRKQEEPDLGILSSRTLFSLQRQLFETLAQQGHPGLRPRHGAVLAYLDEEGSRATDLATQSGQHKQVIGTLVDELVELGYVERQPDPADRRAKLIVPTEKGRDHMVKSDAILAAMEAEHAKAVGEEAYTAFKRVFKLVAERQTGGSALAE</sequence>
<dbReference type="Pfam" id="PF12802">
    <property type="entry name" value="MarR_2"/>
    <property type="match status" value="1"/>
</dbReference>
<dbReference type="PROSITE" id="PS01117">
    <property type="entry name" value="HTH_MARR_1"/>
    <property type="match status" value="1"/>
</dbReference>
<protein>
    <submittedName>
        <fullName evidence="5">DNA-binding MarR family transcriptional regulator</fullName>
    </submittedName>
</protein>
<organism evidence="5 6">
    <name type="scientific">Nonomuraea jabiensis</name>
    <dbReference type="NCBI Taxonomy" id="882448"/>
    <lineage>
        <taxon>Bacteria</taxon>
        <taxon>Bacillati</taxon>
        <taxon>Actinomycetota</taxon>
        <taxon>Actinomycetes</taxon>
        <taxon>Streptosporangiales</taxon>
        <taxon>Streptosporangiaceae</taxon>
        <taxon>Nonomuraea</taxon>
    </lineage>
</organism>
<dbReference type="PANTHER" id="PTHR33164:SF99">
    <property type="entry name" value="MARR FAMILY REGULATORY PROTEIN"/>
    <property type="match status" value="1"/>
</dbReference>
<dbReference type="InterPro" id="IPR036388">
    <property type="entry name" value="WH-like_DNA-bd_sf"/>
</dbReference>
<name>A0A7W9L9U5_9ACTN</name>
<dbReference type="GO" id="GO:0003700">
    <property type="term" value="F:DNA-binding transcription factor activity"/>
    <property type="evidence" value="ECO:0007669"/>
    <property type="project" value="InterPro"/>
</dbReference>
<dbReference type="InterPro" id="IPR036390">
    <property type="entry name" value="WH_DNA-bd_sf"/>
</dbReference>
<dbReference type="SUPFAM" id="SSF46785">
    <property type="entry name" value="Winged helix' DNA-binding domain"/>
    <property type="match status" value="1"/>
</dbReference>
<dbReference type="InterPro" id="IPR039422">
    <property type="entry name" value="MarR/SlyA-like"/>
</dbReference>
<dbReference type="InterPro" id="IPR023187">
    <property type="entry name" value="Tscrpt_reg_MarR-type_CS"/>
</dbReference>
<reference evidence="5 6" key="1">
    <citation type="submission" date="2020-08" db="EMBL/GenBank/DDBJ databases">
        <title>Sequencing the genomes of 1000 actinobacteria strains.</title>
        <authorList>
            <person name="Klenk H.-P."/>
        </authorList>
    </citation>
    <scope>NUCLEOTIDE SEQUENCE [LARGE SCALE GENOMIC DNA]</scope>
    <source>
        <strain evidence="5 6">DSM 45507</strain>
    </source>
</reference>
<dbReference type="PANTHER" id="PTHR33164">
    <property type="entry name" value="TRANSCRIPTIONAL REGULATOR, MARR FAMILY"/>
    <property type="match status" value="1"/>
</dbReference>
<keyword evidence="6" id="KW-1185">Reference proteome</keyword>
<keyword evidence="2 5" id="KW-0238">DNA-binding</keyword>
<dbReference type="AlphaFoldDB" id="A0A7W9L9U5"/>
<dbReference type="GO" id="GO:0003677">
    <property type="term" value="F:DNA binding"/>
    <property type="evidence" value="ECO:0007669"/>
    <property type="project" value="UniProtKB-KW"/>
</dbReference>